<name>A0AAP0HV01_9MAGN</name>
<dbReference type="EMBL" id="JBBNAF010000011">
    <property type="protein sequence ID" value="KAK9098547.1"/>
    <property type="molecule type" value="Genomic_DNA"/>
</dbReference>
<organism evidence="1 2">
    <name type="scientific">Stephania yunnanensis</name>
    <dbReference type="NCBI Taxonomy" id="152371"/>
    <lineage>
        <taxon>Eukaryota</taxon>
        <taxon>Viridiplantae</taxon>
        <taxon>Streptophyta</taxon>
        <taxon>Embryophyta</taxon>
        <taxon>Tracheophyta</taxon>
        <taxon>Spermatophyta</taxon>
        <taxon>Magnoliopsida</taxon>
        <taxon>Ranunculales</taxon>
        <taxon>Menispermaceae</taxon>
        <taxon>Menispermoideae</taxon>
        <taxon>Cissampelideae</taxon>
        <taxon>Stephania</taxon>
    </lineage>
</organism>
<evidence type="ECO:0000313" key="1">
    <source>
        <dbReference type="EMBL" id="KAK9098547.1"/>
    </source>
</evidence>
<sequence>MWRGCGGDDELDVARLWGGRRVGRGRRVGTTAVVRPAAVVARQPKLRGGWLDGGGSNCARMAWRDNDIVRREEKKKKMEKKTFARHEISKGEFELMTPLKSW</sequence>
<proteinExistence type="predicted"/>
<evidence type="ECO:0000313" key="2">
    <source>
        <dbReference type="Proteomes" id="UP001420932"/>
    </source>
</evidence>
<protein>
    <submittedName>
        <fullName evidence="1">Uncharacterized protein</fullName>
    </submittedName>
</protein>
<dbReference type="AlphaFoldDB" id="A0AAP0HV01"/>
<gene>
    <name evidence="1" type="ORF">Syun_025592</name>
</gene>
<accession>A0AAP0HV01</accession>
<keyword evidence="2" id="KW-1185">Reference proteome</keyword>
<reference evidence="1 2" key="1">
    <citation type="submission" date="2024-01" db="EMBL/GenBank/DDBJ databases">
        <title>Genome assemblies of Stephania.</title>
        <authorList>
            <person name="Yang L."/>
        </authorList>
    </citation>
    <scope>NUCLEOTIDE SEQUENCE [LARGE SCALE GENOMIC DNA]</scope>
    <source>
        <strain evidence="1">YNDBR</strain>
        <tissue evidence="1">Leaf</tissue>
    </source>
</reference>
<dbReference type="Proteomes" id="UP001420932">
    <property type="component" value="Unassembled WGS sequence"/>
</dbReference>
<comment type="caution">
    <text evidence="1">The sequence shown here is derived from an EMBL/GenBank/DDBJ whole genome shotgun (WGS) entry which is preliminary data.</text>
</comment>